<comment type="caution">
    <text evidence="1">The sequence shown here is derived from an EMBL/GenBank/DDBJ whole genome shotgun (WGS) entry which is preliminary data.</text>
</comment>
<dbReference type="Proteomes" id="UP000663828">
    <property type="component" value="Unassembled WGS sequence"/>
</dbReference>
<keyword evidence="2" id="KW-1185">Reference proteome</keyword>
<reference evidence="1" key="1">
    <citation type="submission" date="2021-02" db="EMBL/GenBank/DDBJ databases">
        <authorList>
            <person name="Nowell W R."/>
        </authorList>
    </citation>
    <scope>NUCLEOTIDE SEQUENCE</scope>
</reference>
<proteinExistence type="predicted"/>
<gene>
    <name evidence="1" type="ORF">XAT740_LOCUS38413</name>
</gene>
<evidence type="ECO:0000313" key="1">
    <source>
        <dbReference type="EMBL" id="CAF1478834.1"/>
    </source>
</evidence>
<evidence type="ECO:0000313" key="2">
    <source>
        <dbReference type="Proteomes" id="UP000663828"/>
    </source>
</evidence>
<dbReference type="AlphaFoldDB" id="A0A815RKA7"/>
<name>A0A815RKA7_ADIRI</name>
<accession>A0A815RKA7</accession>
<dbReference type="EMBL" id="CAJNOR010004148">
    <property type="protein sequence ID" value="CAF1478834.1"/>
    <property type="molecule type" value="Genomic_DNA"/>
</dbReference>
<organism evidence="1 2">
    <name type="scientific">Adineta ricciae</name>
    <name type="common">Rotifer</name>
    <dbReference type="NCBI Taxonomy" id="249248"/>
    <lineage>
        <taxon>Eukaryota</taxon>
        <taxon>Metazoa</taxon>
        <taxon>Spiralia</taxon>
        <taxon>Gnathifera</taxon>
        <taxon>Rotifera</taxon>
        <taxon>Eurotatoria</taxon>
        <taxon>Bdelloidea</taxon>
        <taxon>Adinetida</taxon>
        <taxon>Adinetidae</taxon>
        <taxon>Adineta</taxon>
    </lineage>
</organism>
<protein>
    <submittedName>
        <fullName evidence="1">Uncharacterized protein</fullName>
    </submittedName>
</protein>
<sequence length="332" mass="38962">MSSWDAERQRKLDSEFDNVYREHERLEQDLTSNQYPNYQPLIDSIDKWEQDAIKRIQKTAKKARDDVQRVLKKTKQQLQHALHDTVTEELRDTLDKKNELTEFHIDRWLVKLSELRKQFENLSSSVQFSYKNAIQLIRIDEASLAGNKFPARPYRFEKIRGRVTFFHAERLISFDAPSVILSQDKYATGTRYIHFRVEKSAKELFFGFVSTVDYENLQKNLQPIESMYGWWNIDRRVLGGRKEPYVSALNIYANDEIILVINCGAGEMFLEYPSMTKLNSIKVPDAFRSRSWQVMIETGQPGKCLLRILDWGSVAHGKNYPGKHLHCFCEPT</sequence>